<sequence length="402" mass="41500">MSHAANPCLPAVAAAPRRMGRMAALWLNASILVAYLAASTAPSPLYALYREAWGFSALTLTLVFSTYAFTLLAALLFFGALSDHRGRREVVIVAMVLEIASILLFRHAESVAWLIAARAVQGVATGIATSALSAGMQDIDRERGSLLTSISPLFGMGAGALLAGGLAQFAPAPTRLVFDVLLAVLAAQAVAAFWLPETVSKRAGALASMRPQLAVPRRARAMLWQVMPVNTAQWALGGFYASLGPSLARIITGLHSPLLGGAVVASLVLSGAVAILFVRTRPARAALAGGTAALVVGVSVTLAGVQLHSIAAFFVGSIIAGLGFGAAFNGTLRSLVPLAEAHERAALMSTFFVLSYLAFSMPAIAAGLLAGRIGLQAASIGYGLLLVALACVALAMMTRRKP</sequence>
<feature type="transmembrane region" description="Helical" evidence="7">
    <location>
        <begin position="146"/>
        <end position="170"/>
    </location>
</feature>
<feature type="transmembrane region" description="Helical" evidence="7">
    <location>
        <begin position="25"/>
        <end position="49"/>
    </location>
</feature>
<feature type="transmembrane region" description="Helical" evidence="7">
    <location>
        <begin position="258"/>
        <end position="278"/>
    </location>
</feature>
<evidence type="ECO:0000256" key="7">
    <source>
        <dbReference type="SAM" id="Phobius"/>
    </source>
</evidence>
<dbReference type="GO" id="GO:0005886">
    <property type="term" value="C:plasma membrane"/>
    <property type="evidence" value="ECO:0007669"/>
    <property type="project" value="UniProtKB-SubCell"/>
</dbReference>
<dbReference type="AlphaFoldDB" id="A0A9X1YGZ6"/>
<keyword evidence="4 7" id="KW-0812">Transmembrane</keyword>
<feature type="transmembrane region" description="Helical" evidence="7">
    <location>
        <begin position="351"/>
        <end position="371"/>
    </location>
</feature>
<feature type="transmembrane region" description="Helical" evidence="7">
    <location>
        <begin position="222"/>
        <end position="243"/>
    </location>
</feature>
<keyword evidence="6 7" id="KW-0472">Membrane</keyword>
<keyword evidence="2" id="KW-0813">Transport</keyword>
<dbReference type="Gene3D" id="1.20.1250.20">
    <property type="entry name" value="MFS general substrate transporter like domains"/>
    <property type="match status" value="1"/>
</dbReference>
<feature type="transmembrane region" description="Helical" evidence="7">
    <location>
        <begin position="176"/>
        <end position="195"/>
    </location>
</feature>
<dbReference type="EMBL" id="JAJLJH010000001">
    <property type="protein sequence ID" value="MCK9684232.1"/>
    <property type="molecule type" value="Genomic_DNA"/>
</dbReference>
<proteinExistence type="predicted"/>
<evidence type="ECO:0000256" key="2">
    <source>
        <dbReference type="ARBA" id="ARBA00022448"/>
    </source>
</evidence>
<evidence type="ECO:0000313" key="10">
    <source>
        <dbReference type="Proteomes" id="UP001139353"/>
    </source>
</evidence>
<dbReference type="InterPro" id="IPR011701">
    <property type="entry name" value="MFS"/>
</dbReference>
<dbReference type="SUPFAM" id="SSF103473">
    <property type="entry name" value="MFS general substrate transporter"/>
    <property type="match status" value="1"/>
</dbReference>
<dbReference type="PROSITE" id="PS50850">
    <property type="entry name" value="MFS"/>
    <property type="match status" value="1"/>
</dbReference>
<keyword evidence="3" id="KW-1003">Cell membrane</keyword>
<keyword evidence="10" id="KW-1185">Reference proteome</keyword>
<dbReference type="Pfam" id="PF07690">
    <property type="entry name" value="MFS_1"/>
    <property type="match status" value="1"/>
</dbReference>
<dbReference type="RefSeq" id="WP_275680265.1">
    <property type="nucleotide sequence ID" value="NZ_JAJLJH010000001.1"/>
</dbReference>
<dbReference type="InterPro" id="IPR050171">
    <property type="entry name" value="MFS_Transporters"/>
</dbReference>
<name>A0A9X1YGZ6_9BURK</name>
<feature type="transmembrane region" description="Helical" evidence="7">
    <location>
        <begin position="55"/>
        <end position="78"/>
    </location>
</feature>
<evidence type="ECO:0000256" key="1">
    <source>
        <dbReference type="ARBA" id="ARBA00004651"/>
    </source>
</evidence>
<organism evidence="9 10">
    <name type="scientific">Scleromatobacter humisilvae</name>
    <dbReference type="NCBI Taxonomy" id="2897159"/>
    <lineage>
        <taxon>Bacteria</taxon>
        <taxon>Pseudomonadati</taxon>
        <taxon>Pseudomonadota</taxon>
        <taxon>Betaproteobacteria</taxon>
        <taxon>Burkholderiales</taxon>
        <taxon>Sphaerotilaceae</taxon>
        <taxon>Scleromatobacter</taxon>
    </lineage>
</organism>
<feature type="domain" description="Major facilitator superfamily (MFS) profile" evidence="8">
    <location>
        <begin position="23"/>
        <end position="402"/>
    </location>
</feature>
<dbReference type="PANTHER" id="PTHR23517:SF13">
    <property type="entry name" value="MAJOR FACILITATOR SUPERFAMILY MFS_1"/>
    <property type="match status" value="1"/>
</dbReference>
<gene>
    <name evidence="9" type="ORF">LPC04_00760</name>
</gene>
<dbReference type="InterPro" id="IPR036259">
    <property type="entry name" value="MFS_trans_sf"/>
</dbReference>
<accession>A0A9X1YGZ6</accession>
<evidence type="ECO:0000256" key="3">
    <source>
        <dbReference type="ARBA" id="ARBA00022475"/>
    </source>
</evidence>
<comment type="caution">
    <text evidence="9">The sequence shown here is derived from an EMBL/GenBank/DDBJ whole genome shotgun (WGS) entry which is preliminary data.</text>
</comment>
<comment type="subcellular location">
    <subcellularLocation>
        <location evidence="1">Cell membrane</location>
        <topology evidence="1">Multi-pass membrane protein</topology>
    </subcellularLocation>
</comment>
<feature type="transmembrane region" description="Helical" evidence="7">
    <location>
        <begin position="285"/>
        <end position="304"/>
    </location>
</feature>
<evidence type="ECO:0000313" key="9">
    <source>
        <dbReference type="EMBL" id="MCK9684232.1"/>
    </source>
</evidence>
<evidence type="ECO:0000259" key="8">
    <source>
        <dbReference type="PROSITE" id="PS50850"/>
    </source>
</evidence>
<evidence type="ECO:0000256" key="5">
    <source>
        <dbReference type="ARBA" id="ARBA00022989"/>
    </source>
</evidence>
<dbReference type="Proteomes" id="UP001139353">
    <property type="component" value="Unassembled WGS sequence"/>
</dbReference>
<feature type="transmembrane region" description="Helical" evidence="7">
    <location>
        <begin position="377"/>
        <end position="397"/>
    </location>
</feature>
<reference evidence="9" key="1">
    <citation type="submission" date="2021-11" db="EMBL/GenBank/DDBJ databases">
        <title>BS-T2-15 a new species belonging to the Comamonadaceae family isolated from the soil of a French oak forest.</title>
        <authorList>
            <person name="Mieszkin S."/>
            <person name="Alain K."/>
        </authorList>
    </citation>
    <scope>NUCLEOTIDE SEQUENCE</scope>
    <source>
        <strain evidence="9">BS-T2-15</strain>
    </source>
</reference>
<feature type="transmembrane region" description="Helical" evidence="7">
    <location>
        <begin position="310"/>
        <end position="330"/>
    </location>
</feature>
<dbReference type="GO" id="GO:0022857">
    <property type="term" value="F:transmembrane transporter activity"/>
    <property type="evidence" value="ECO:0007669"/>
    <property type="project" value="InterPro"/>
</dbReference>
<dbReference type="InterPro" id="IPR020846">
    <property type="entry name" value="MFS_dom"/>
</dbReference>
<keyword evidence="5 7" id="KW-1133">Transmembrane helix</keyword>
<dbReference type="PANTHER" id="PTHR23517">
    <property type="entry name" value="RESISTANCE PROTEIN MDTM, PUTATIVE-RELATED-RELATED"/>
    <property type="match status" value="1"/>
</dbReference>
<evidence type="ECO:0000256" key="6">
    <source>
        <dbReference type="ARBA" id="ARBA00023136"/>
    </source>
</evidence>
<protein>
    <submittedName>
        <fullName evidence="9">MFS transporter</fullName>
    </submittedName>
</protein>
<evidence type="ECO:0000256" key="4">
    <source>
        <dbReference type="ARBA" id="ARBA00022692"/>
    </source>
</evidence>